<feature type="chain" id="PRO_5036222692" evidence="1">
    <location>
        <begin position="22"/>
        <end position="95"/>
    </location>
</feature>
<organism evidence="3 5">
    <name type="scientific">Adineta steineri</name>
    <dbReference type="NCBI Taxonomy" id="433720"/>
    <lineage>
        <taxon>Eukaryota</taxon>
        <taxon>Metazoa</taxon>
        <taxon>Spiralia</taxon>
        <taxon>Gnathifera</taxon>
        <taxon>Rotifera</taxon>
        <taxon>Eurotatoria</taxon>
        <taxon>Bdelloidea</taxon>
        <taxon>Adinetida</taxon>
        <taxon>Adinetidae</taxon>
        <taxon>Adineta</taxon>
    </lineage>
</organism>
<dbReference type="EMBL" id="CAJNOM010000002">
    <property type="protein sequence ID" value="CAF0736850.1"/>
    <property type="molecule type" value="Genomic_DNA"/>
</dbReference>
<proteinExistence type="predicted"/>
<gene>
    <name evidence="3" type="ORF">BJG266_LOCUS3415</name>
    <name evidence="2" type="ORF">QVE165_LOCUS656</name>
</gene>
<reference evidence="3" key="1">
    <citation type="submission" date="2021-02" db="EMBL/GenBank/DDBJ databases">
        <authorList>
            <person name="Nowell W R."/>
        </authorList>
    </citation>
    <scope>NUCLEOTIDE SEQUENCE</scope>
</reference>
<evidence type="ECO:0000313" key="5">
    <source>
        <dbReference type="Proteomes" id="UP000663877"/>
    </source>
</evidence>
<evidence type="ECO:0000256" key="1">
    <source>
        <dbReference type="SAM" id="SignalP"/>
    </source>
</evidence>
<protein>
    <submittedName>
        <fullName evidence="3">Uncharacterized protein</fullName>
    </submittedName>
</protein>
<accession>A0A813QIZ6</accession>
<evidence type="ECO:0000313" key="3">
    <source>
        <dbReference type="EMBL" id="CAF0768337.1"/>
    </source>
</evidence>
<dbReference type="AlphaFoldDB" id="A0A813QIZ6"/>
<name>A0A813QIZ6_9BILA</name>
<comment type="caution">
    <text evidence="3">The sequence shown here is derived from an EMBL/GenBank/DDBJ whole genome shotgun (WGS) entry which is preliminary data.</text>
</comment>
<keyword evidence="4" id="KW-1185">Reference proteome</keyword>
<evidence type="ECO:0000313" key="4">
    <source>
        <dbReference type="Proteomes" id="UP000663832"/>
    </source>
</evidence>
<dbReference type="Proteomes" id="UP000663832">
    <property type="component" value="Unassembled WGS sequence"/>
</dbReference>
<keyword evidence="1" id="KW-0732">Signal</keyword>
<dbReference type="EMBL" id="CAJNOI010000008">
    <property type="protein sequence ID" value="CAF0768337.1"/>
    <property type="molecule type" value="Genomic_DNA"/>
</dbReference>
<evidence type="ECO:0000313" key="2">
    <source>
        <dbReference type="EMBL" id="CAF0736850.1"/>
    </source>
</evidence>
<dbReference type="OrthoDB" id="9976835at2759"/>
<sequence>MKLSGLFGFLIMTIILVISHAKRLSVENIDDLESIDHDTRSFLKKKHEKNYDKYTDDSSCVLCKFNMIPCCKPNLCIKKSFRPDECLKLKPRDLY</sequence>
<feature type="signal peptide" evidence="1">
    <location>
        <begin position="1"/>
        <end position="21"/>
    </location>
</feature>
<dbReference type="Proteomes" id="UP000663877">
    <property type="component" value="Unassembled WGS sequence"/>
</dbReference>